<dbReference type="AlphaFoldDB" id="A0A8H4SSD4"/>
<proteinExistence type="predicted"/>
<keyword evidence="3" id="KW-1185">Reference proteome</keyword>
<reference evidence="2" key="2">
    <citation type="submission" date="2020-05" db="EMBL/GenBank/DDBJ databases">
        <authorList>
            <person name="Kim H.-S."/>
            <person name="Proctor R.H."/>
            <person name="Brown D.W."/>
        </authorList>
    </citation>
    <scope>NUCLEOTIDE SEQUENCE</scope>
    <source>
        <strain evidence="2">NRRL 20472</strain>
    </source>
</reference>
<reference evidence="2" key="1">
    <citation type="journal article" date="2020" name="BMC Genomics">
        <title>Correction to: Identification and distribution of gene clusters required for synthesis of sphingolipid metabolism inhibitors in diverse species of the filamentous fungus Fusarium.</title>
        <authorList>
            <person name="Kim H.S."/>
            <person name="Lohmar J.M."/>
            <person name="Busman M."/>
            <person name="Brown D.W."/>
            <person name="Naumann T.A."/>
            <person name="Divon H.H."/>
            <person name="Lysoe E."/>
            <person name="Uhlig S."/>
            <person name="Proctor R.H."/>
        </authorList>
    </citation>
    <scope>NUCLEOTIDE SEQUENCE</scope>
    <source>
        <strain evidence="2">NRRL 20472</strain>
    </source>
</reference>
<evidence type="ECO:0000256" key="1">
    <source>
        <dbReference type="SAM" id="MobiDB-lite"/>
    </source>
</evidence>
<gene>
    <name evidence="2" type="ORF">FSARC_14544</name>
</gene>
<evidence type="ECO:0000313" key="3">
    <source>
        <dbReference type="Proteomes" id="UP000622797"/>
    </source>
</evidence>
<accession>A0A8H4SSD4</accession>
<feature type="region of interest" description="Disordered" evidence="1">
    <location>
        <begin position="57"/>
        <end position="79"/>
    </location>
</feature>
<comment type="caution">
    <text evidence="2">The sequence shown here is derived from an EMBL/GenBank/DDBJ whole genome shotgun (WGS) entry which is preliminary data.</text>
</comment>
<dbReference type="EMBL" id="JABEXW010001275">
    <property type="protein sequence ID" value="KAF4944934.1"/>
    <property type="molecule type" value="Genomic_DNA"/>
</dbReference>
<dbReference type="OrthoDB" id="5135333at2759"/>
<protein>
    <submittedName>
        <fullName evidence="2">Uncharacterized protein</fullName>
    </submittedName>
</protein>
<dbReference type="Proteomes" id="UP000622797">
    <property type="component" value="Unassembled WGS sequence"/>
</dbReference>
<organism evidence="2 3">
    <name type="scientific">Fusarium sarcochroum</name>
    <dbReference type="NCBI Taxonomy" id="1208366"/>
    <lineage>
        <taxon>Eukaryota</taxon>
        <taxon>Fungi</taxon>
        <taxon>Dikarya</taxon>
        <taxon>Ascomycota</taxon>
        <taxon>Pezizomycotina</taxon>
        <taxon>Sordariomycetes</taxon>
        <taxon>Hypocreomycetidae</taxon>
        <taxon>Hypocreales</taxon>
        <taxon>Nectriaceae</taxon>
        <taxon>Fusarium</taxon>
        <taxon>Fusarium lateritium species complex</taxon>
    </lineage>
</organism>
<evidence type="ECO:0000313" key="2">
    <source>
        <dbReference type="EMBL" id="KAF4944934.1"/>
    </source>
</evidence>
<name>A0A8H4SSD4_9HYPO</name>
<sequence length="249" mass="28537">MREHVESSHNLLPPILGIPPSQALFRPSVPDIGKLHHILYARNRWLEGQVRLGNGWSEHPVSESPKAKFEPPDPGSSPRSFYRHERHPEYEFWYPIPLLKQEDASPGILAPYVSCITWCATLFLERAVDKYRNALDYSLRDSEHTWAGTIQLHDESNGNTKFAQNLDGRIELVEIASGSSRDPLRSSLWDDDVTFEEEPGPSGWFHCYYVIWVEWIGGIAYRKGLGRVRGEIWEKKRGEPFALMLGSKV</sequence>